<dbReference type="Gene3D" id="1.10.287.1130">
    <property type="entry name" value="CytochromE C oxidase copper chaperone"/>
    <property type="match status" value="1"/>
</dbReference>
<evidence type="ECO:0000256" key="7">
    <source>
        <dbReference type="ARBA" id="ARBA00023186"/>
    </source>
</evidence>
<comment type="subcellular location">
    <subcellularLocation>
        <location evidence="1">Mitochondrion intermembrane space</location>
    </subcellularLocation>
</comment>
<organism evidence="10">
    <name type="scientific">Vanderwaltozyma polyspora (strain ATCC 22028 / DSM 70294 / BCRC 21397 / CBS 2163 / NBRC 10782 / NRRL Y-8283 / UCD 57-17)</name>
    <name type="common">Kluyveromyces polysporus</name>
    <dbReference type="NCBI Taxonomy" id="436907"/>
    <lineage>
        <taxon>Eukaryota</taxon>
        <taxon>Fungi</taxon>
        <taxon>Dikarya</taxon>
        <taxon>Ascomycota</taxon>
        <taxon>Saccharomycotina</taxon>
        <taxon>Saccharomycetes</taxon>
        <taxon>Saccharomycetales</taxon>
        <taxon>Saccharomycetaceae</taxon>
        <taxon>Vanderwaltozyma</taxon>
    </lineage>
</organism>
<reference evidence="9 10" key="1">
    <citation type="journal article" date="2007" name="Proc. Natl. Acad. Sci. U.S.A.">
        <title>Independent sorting-out of thousands of duplicated gene pairs in two yeast species descended from a whole-genome duplication.</title>
        <authorList>
            <person name="Scannell D.R."/>
            <person name="Frank A.C."/>
            <person name="Conant G.C."/>
            <person name="Byrne K.P."/>
            <person name="Woolfit M."/>
            <person name="Wolfe K.H."/>
        </authorList>
    </citation>
    <scope>NUCLEOTIDE SEQUENCE [LARGE SCALE GENOMIC DNA]</scope>
    <source>
        <strain evidence="10">ATCC 22028 / DSM 70294 / BCRC 21397 / CBS 2163 / NBRC 10782 / NRRL Y-8283 / UCD 57-17</strain>
    </source>
</reference>
<dbReference type="AlphaFoldDB" id="A7TFL7"/>
<dbReference type="GO" id="GO:1903136">
    <property type="term" value="F:cuprous ion binding"/>
    <property type="evidence" value="ECO:0007669"/>
    <property type="project" value="EnsemblFungi"/>
</dbReference>
<dbReference type="eggNOG" id="KOG3496">
    <property type="taxonomic scope" value="Eukaryota"/>
</dbReference>
<dbReference type="SUPFAM" id="SSF47072">
    <property type="entry name" value="Cysteine alpha-hairpin motif"/>
    <property type="match status" value="1"/>
</dbReference>
<dbReference type="OrthoDB" id="1915887at2759"/>
<keyword evidence="5" id="KW-0496">Mitochondrion</keyword>
<dbReference type="GO" id="GO:0006825">
    <property type="term" value="P:copper ion transport"/>
    <property type="evidence" value="ECO:0007669"/>
    <property type="project" value="EnsemblFungi"/>
</dbReference>
<evidence type="ECO:0000256" key="5">
    <source>
        <dbReference type="ARBA" id="ARBA00023128"/>
    </source>
</evidence>
<comment type="similarity">
    <text evidence="2">Belongs to the COX17 family.</text>
</comment>
<keyword evidence="7" id="KW-0143">Chaperone</keyword>
<evidence type="ECO:0008006" key="11">
    <source>
        <dbReference type="Google" id="ProtNLM"/>
    </source>
</evidence>
<evidence type="ECO:0000313" key="10">
    <source>
        <dbReference type="Proteomes" id="UP000000267"/>
    </source>
</evidence>
<dbReference type="InterPro" id="IPR009069">
    <property type="entry name" value="Cys_alpha_HP_mot_SF"/>
</dbReference>
<dbReference type="RefSeq" id="XP_001646889.1">
    <property type="nucleotide sequence ID" value="XM_001646839.1"/>
</dbReference>
<dbReference type="HOGENOM" id="CLU_149618_3_1_1"/>
<feature type="binding site" evidence="8">
    <location>
        <position position="20"/>
    </location>
    <ligand>
        <name>Cu cation</name>
        <dbReference type="ChEBI" id="CHEBI:23378"/>
    </ligand>
</feature>
<gene>
    <name evidence="9" type="ORF">Kpol_2002p103</name>
</gene>
<dbReference type="GeneID" id="5547358"/>
<dbReference type="STRING" id="436907.A7TFL7"/>
<name>A7TFL7_VANPO</name>
<keyword evidence="3 8" id="KW-0479">Metal-binding</keyword>
<keyword evidence="10" id="KW-1185">Reference proteome</keyword>
<dbReference type="Pfam" id="PF05051">
    <property type="entry name" value="COX17"/>
    <property type="match status" value="1"/>
</dbReference>
<dbReference type="OMA" id="CCVCKPE"/>
<protein>
    <recommendedName>
        <fullName evidence="11">Cytochrome c oxidase copper chaperone</fullName>
    </recommendedName>
</protein>
<dbReference type="PROSITE" id="PS51808">
    <property type="entry name" value="CHCH"/>
    <property type="match status" value="1"/>
</dbReference>
<keyword evidence="6" id="KW-1015">Disulfide bond</keyword>
<evidence type="ECO:0000256" key="3">
    <source>
        <dbReference type="ARBA" id="ARBA00022723"/>
    </source>
</evidence>
<dbReference type="GO" id="GO:0005829">
    <property type="term" value="C:cytosol"/>
    <property type="evidence" value="ECO:0007669"/>
    <property type="project" value="EnsemblFungi"/>
</dbReference>
<proteinExistence type="inferred from homology"/>
<evidence type="ECO:0000256" key="6">
    <source>
        <dbReference type="ARBA" id="ARBA00023157"/>
    </source>
</evidence>
<evidence type="ECO:0000256" key="8">
    <source>
        <dbReference type="PIRSR" id="PIRSR607745-1"/>
    </source>
</evidence>
<evidence type="ECO:0000313" key="9">
    <source>
        <dbReference type="EMBL" id="EDO19031.1"/>
    </source>
</evidence>
<keyword evidence="4 8" id="KW-0186">Copper</keyword>
<dbReference type="KEGG" id="vpo:Kpol_2002p103"/>
<dbReference type="GO" id="GO:0033617">
    <property type="term" value="P:mitochondrial respiratory chain complex IV assembly"/>
    <property type="evidence" value="ECO:0007669"/>
    <property type="project" value="EnsemblFungi"/>
</dbReference>
<dbReference type="Proteomes" id="UP000000267">
    <property type="component" value="Unassembled WGS sequence"/>
</dbReference>
<evidence type="ECO:0000256" key="2">
    <source>
        <dbReference type="ARBA" id="ARBA00009241"/>
    </source>
</evidence>
<accession>A7TFL7</accession>
<evidence type="ECO:0000256" key="1">
    <source>
        <dbReference type="ARBA" id="ARBA00004569"/>
    </source>
</evidence>
<evidence type="ECO:0000256" key="4">
    <source>
        <dbReference type="ARBA" id="ARBA00023008"/>
    </source>
</evidence>
<sequence length="63" mass="7177">MSETKQSVNTTSTQDKPKACCVCKPEKEERDNCLLFNGQESTSCKEFIDKYKSCMKGFGFETH</sequence>
<dbReference type="PANTHER" id="PTHR16719">
    <property type="entry name" value="CYTOCHROME C OXIDASE COPPER CHAPERONE"/>
    <property type="match status" value="1"/>
</dbReference>
<dbReference type="InterPro" id="IPR007745">
    <property type="entry name" value="Cyt_c_oxidase_Cu-chaperone"/>
</dbReference>
<dbReference type="EMBL" id="DS480383">
    <property type="protein sequence ID" value="EDO19031.1"/>
    <property type="molecule type" value="Genomic_DNA"/>
</dbReference>
<dbReference type="FunCoup" id="A7TFL7">
    <property type="interactions" value="372"/>
</dbReference>
<dbReference type="PhylomeDB" id="A7TFL7"/>
<dbReference type="GO" id="GO:0005758">
    <property type="term" value="C:mitochondrial intermembrane space"/>
    <property type="evidence" value="ECO:0007669"/>
    <property type="project" value="UniProtKB-SubCell"/>
</dbReference>
<dbReference type="GO" id="GO:0016531">
    <property type="term" value="F:copper chaperone activity"/>
    <property type="evidence" value="ECO:0007669"/>
    <property type="project" value="EnsemblFungi"/>
</dbReference>
<feature type="binding site" evidence="8">
    <location>
        <position position="21"/>
    </location>
    <ligand>
        <name>Cu cation</name>
        <dbReference type="ChEBI" id="CHEBI:23378"/>
    </ligand>
</feature>
<dbReference type="PANTHER" id="PTHR16719:SF0">
    <property type="entry name" value="CYTOCHROME C OXIDASE COPPER CHAPERONE"/>
    <property type="match status" value="1"/>
</dbReference>
<dbReference type="InParanoid" id="A7TFL7"/>